<feature type="compositionally biased region" description="Polar residues" evidence="1">
    <location>
        <begin position="28"/>
        <end position="39"/>
    </location>
</feature>
<feature type="transmembrane region" description="Helical" evidence="2">
    <location>
        <begin position="146"/>
        <end position="165"/>
    </location>
</feature>
<sequence>MAIDRKSNLPSSNSGDALIQIEAPPRTAGTQTTLSSPSEENQDEPCRTWIESFITTILVVLMWILAPPILSYHEEDKGDDDPANRFLRRYYGRFLFPSTPRMVLVMITFFTLAAVTLHRLQPHWMLFNGCFTVITVRLVSDGLSSFIQNVALSSMVMALLCHLSYGIKWLFQQGRQCITYTRSDEEQPLVVSHGLL</sequence>
<dbReference type="RefSeq" id="XP_046045705.1">
    <property type="nucleotide sequence ID" value="XM_046193509.1"/>
</dbReference>
<dbReference type="EMBL" id="JAGMUX010000014">
    <property type="protein sequence ID" value="KAH7239911.1"/>
    <property type="molecule type" value="Genomic_DNA"/>
</dbReference>
<dbReference type="OrthoDB" id="10296248at2759"/>
<feature type="region of interest" description="Disordered" evidence="1">
    <location>
        <begin position="1"/>
        <end position="43"/>
    </location>
</feature>
<dbReference type="AlphaFoldDB" id="A0A9P9GIW5"/>
<feature type="transmembrane region" description="Helical" evidence="2">
    <location>
        <begin position="90"/>
        <end position="117"/>
    </location>
</feature>
<evidence type="ECO:0000313" key="4">
    <source>
        <dbReference type="Proteomes" id="UP000720189"/>
    </source>
</evidence>
<keyword evidence="2" id="KW-1133">Transmembrane helix</keyword>
<keyword evidence="4" id="KW-1185">Reference proteome</keyword>
<accession>A0A9P9GIW5</accession>
<dbReference type="Proteomes" id="UP000720189">
    <property type="component" value="Unassembled WGS sequence"/>
</dbReference>
<comment type="caution">
    <text evidence="3">The sequence shown here is derived from an EMBL/GenBank/DDBJ whole genome shotgun (WGS) entry which is preliminary data.</text>
</comment>
<organism evidence="3 4">
    <name type="scientific">Fusarium redolens</name>
    <dbReference type="NCBI Taxonomy" id="48865"/>
    <lineage>
        <taxon>Eukaryota</taxon>
        <taxon>Fungi</taxon>
        <taxon>Dikarya</taxon>
        <taxon>Ascomycota</taxon>
        <taxon>Pezizomycotina</taxon>
        <taxon>Sordariomycetes</taxon>
        <taxon>Hypocreomycetidae</taxon>
        <taxon>Hypocreales</taxon>
        <taxon>Nectriaceae</taxon>
        <taxon>Fusarium</taxon>
        <taxon>Fusarium redolens species complex</taxon>
    </lineage>
</organism>
<keyword evidence="2" id="KW-0472">Membrane</keyword>
<dbReference type="GeneID" id="70223463"/>
<evidence type="ECO:0000256" key="1">
    <source>
        <dbReference type="SAM" id="MobiDB-lite"/>
    </source>
</evidence>
<name>A0A9P9GIW5_FUSRE</name>
<evidence type="ECO:0000256" key="2">
    <source>
        <dbReference type="SAM" id="Phobius"/>
    </source>
</evidence>
<evidence type="ECO:0000313" key="3">
    <source>
        <dbReference type="EMBL" id="KAH7239911.1"/>
    </source>
</evidence>
<gene>
    <name evidence="3" type="ORF">BKA55DRAFT_576742</name>
</gene>
<proteinExistence type="predicted"/>
<reference evidence="3" key="1">
    <citation type="journal article" date="2021" name="Nat. Commun.">
        <title>Genetic determinants of endophytism in the Arabidopsis root mycobiome.</title>
        <authorList>
            <person name="Mesny F."/>
            <person name="Miyauchi S."/>
            <person name="Thiergart T."/>
            <person name="Pickel B."/>
            <person name="Atanasova L."/>
            <person name="Karlsson M."/>
            <person name="Huettel B."/>
            <person name="Barry K.W."/>
            <person name="Haridas S."/>
            <person name="Chen C."/>
            <person name="Bauer D."/>
            <person name="Andreopoulos W."/>
            <person name="Pangilinan J."/>
            <person name="LaButti K."/>
            <person name="Riley R."/>
            <person name="Lipzen A."/>
            <person name="Clum A."/>
            <person name="Drula E."/>
            <person name="Henrissat B."/>
            <person name="Kohler A."/>
            <person name="Grigoriev I.V."/>
            <person name="Martin F.M."/>
            <person name="Hacquard S."/>
        </authorList>
    </citation>
    <scope>NUCLEOTIDE SEQUENCE</scope>
    <source>
        <strain evidence="3">MPI-CAGE-AT-0023</strain>
    </source>
</reference>
<keyword evidence="2" id="KW-0812">Transmembrane</keyword>
<protein>
    <submittedName>
        <fullName evidence="3">Uncharacterized protein</fullName>
    </submittedName>
</protein>